<evidence type="ECO:0000256" key="2">
    <source>
        <dbReference type="SAM" id="Phobius"/>
    </source>
</evidence>
<organism evidence="3 4">
    <name type="scientific">Demequina lignilytica</name>
    <dbReference type="NCBI Taxonomy" id="3051663"/>
    <lineage>
        <taxon>Bacteria</taxon>
        <taxon>Bacillati</taxon>
        <taxon>Actinomycetota</taxon>
        <taxon>Actinomycetes</taxon>
        <taxon>Micrococcales</taxon>
        <taxon>Demequinaceae</taxon>
        <taxon>Demequina</taxon>
    </lineage>
</organism>
<evidence type="ECO:0000313" key="3">
    <source>
        <dbReference type="EMBL" id="MDN4489086.1"/>
    </source>
</evidence>
<feature type="transmembrane region" description="Helical" evidence="2">
    <location>
        <begin position="48"/>
        <end position="66"/>
    </location>
</feature>
<evidence type="ECO:0000313" key="4">
    <source>
        <dbReference type="Proteomes" id="UP001172737"/>
    </source>
</evidence>
<gene>
    <name evidence="3" type="ORF">QQX10_13005</name>
</gene>
<feature type="transmembrane region" description="Helical" evidence="2">
    <location>
        <begin position="87"/>
        <end position="106"/>
    </location>
</feature>
<dbReference type="Proteomes" id="UP001172737">
    <property type="component" value="Unassembled WGS sequence"/>
</dbReference>
<keyword evidence="2" id="KW-0812">Transmembrane</keyword>
<keyword evidence="2" id="KW-1133">Transmembrane helix</keyword>
<proteinExistence type="predicted"/>
<dbReference type="RefSeq" id="WP_301144571.1">
    <property type="nucleotide sequence ID" value="NZ_JAUHPX010000010.1"/>
</dbReference>
<feature type="region of interest" description="Disordered" evidence="1">
    <location>
        <begin position="108"/>
        <end position="188"/>
    </location>
</feature>
<feature type="compositionally biased region" description="Low complexity" evidence="1">
    <location>
        <begin position="123"/>
        <end position="137"/>
    </location>
</feature>
<keyword evidence="4" id="KW-1185">Reference proteome</keyword>
<name>A0AAW7MA67_9MICO</name>
<dbReference type="InterPro" id="IPR018392">
    <property type="entry name" value="LysM"/>
</dbReference>
<dbReference type="AlphaFoldDB" id="A0AAW7MA67"/>
<dbReference type="CDD" id="cd00118">
    <property type="entry name" value="LysM"/>
    <property type="match status" value="1"/>
</dbReference>
<dbReference type="InterPro" id="IPR036779">
    <property type="entry name" value="LysM_dom_sf"/>
</dbReference>
<feature type="compositionally biased region" description="Low complexity" evidence="1">
    <location>
        <begin position="158"/>
        <end position="167"/>
    </location>
</feature>
<feature type="compositionally biased region" description="Low complexity" evidence="1">
    <location>
        <begin position="175"/>
        <end position="188"/>
    </location>
</feature>
<evidence type="ECO:0000256" key="1">
    <source>
        <dbReference type="SAM" id="MobiDB-lite"/>
    </source>
</evidence>
<accession>A0AAW7MA67</accession>
<dbReference type="Gene3D" id="3.10.350.10">
    <property type="entry name" value="LysM domain"/>
    <property type="match status" value="1"/>
</dbReference>
<evidence type="ECO:0008006" key="5">
    <source>
        <dbReference type="Google" id="ProtNLM"/>
    </source>
</evidence>
<protein>
    <recommendedName>
        <fullName evidence="5">LysM domain-containing protein</fullName>
    </recommendedName>
</protein>
<sequence length="254" mass="25329">MSRNDARVGAAAPLAIAVAAPVLTSAAGWLTYRLGSTTDWSRWTPSDAAAVGIGVLATVAGLRFVTDVASAWRALRRGRPVPARTGRLAAAAAGSLLALLAGTGAATASTETPPVGWLPVEHTAPSPSPSASAWTTPLGSGPPEALRAPAGTPPSPGATPTSSVPSGPSVPPPTQTSTSTSTSTGDATQVHVVVAGDSLWRITAALLGDGPSDARIAEAWPDLYRANRAAIGDDPGMISVGMRLEVPPTLGGGR</sequence>
<comment type="caution">
    <text evidence="3">The sequence shown here is derived from an EMBL/GenBank/DDBJ whole genome shotgun (WGS) entry which is preliminary data.</text>
</comment>
<dbReference type="EMBL" id="JAUHPX010000010">
    <property type="protein sequence ID" value="MDN4489086.1"/>
    <property type="molecule type" value="Genomic_DNA"/>
</dbReference>
<keyword evidence="2" id="KW-0472">Membrane</keyword>
<reference evidence="3" key="1">
    <citation type="submission" date="2023-06" db="EMBL/GenBank/DDBJ databases">
        <title>Sysu t00039.</title>
        <authorList>
            <person name="Gao L."/>
            <person name="Fang B.-Z."/>
            <person name="Li W.-J."/>
        </authorList>
    </citation>
    <scope>NUCLEOTIDE SEQUENCE</scope>
    <source>
        <strain evidence="3">SYSU T00039</strain>
    </source>
</reference>